<feature type="transmembrane region" description="Helical" evidence="2">
    <location>
        <begin position="183"/>
        <end position="207"/>
    </location>
</feature>
<dbReference type="EMBL" id="JAUSTP010000006">
    <property type="protein sequence ID" value="MDQ0189291.1"/>
    <property type="molecule type" value="Genomic_DNA"/>
</dbReference>
<evidence type="ECO:0000256" key="1">
    <source>
        <dbReference type="SAM" id="MobiDB-lite"/>
    </source>
</evidence>
<accession>A0ABT9XG69</accession>
<keyword evidence="5" id="KW-1185">Reference proteome</keyword>
<feature type="compositionally biased region" description="Low complexity" evidence="1">
    <location>
        <begin position="244"/>
        <end position="269"/>
    </location>
</feature>
<reference evidence="4 5" key="1">
    <citation type="submission" date="2023-07" db="EMBL/GenBank/DDBJ databases">
        <title>Genomic Encyclopedia of Type Strains, Phase IV (KMG-IV): sequencing the most valuable type-strain genomes for metagenomic binning, comparative biology and taxonomic classification.</title>
        <authorList>
            <person name="Goeker M."/>
        </authorList>
    </citation>
    <scope>NUCLEOTIDE SEQUENCE [LARGE SCALE GENOMIC DNA]</scope>
    <source>
        <strain evidence="4 5">DSM 4006</strain>
    </source>
</reference>
<keyword evidence="2" id="KW-1133">Transmembrane helix</keyword>
<dbReference type="Pfam" id="PF13413">
    <property type="entry name" value="HTH_25"/>
    <property type="match status" value="1"/>
</dbReference>
<evidence type="ECO:0000256" key="2">
    <source>
        <dbReference type="SAM" id="Phobius"/>
    </source>
</evidence>
<dbReference type="InterPro" id="IPR025194">
    <property type="entry name" value="RodZ-like_C"/>
</dbReference>
<feature type="region of interest" description="Disordered" evidence="1">
    <location>
        <begin position="83"/>
        <end position="183"/>
    </location>
</feature>
<dbReference type="CDD" id="cd00093">
    <property type="entry name" value="HTH_XRE"/>
    <property type="match status" value="1"/>
</dbReference>
<evidence type="ECO:0000259" key="3">
    <source>
        <dbReference type="Pfam" id="PF13464"/>
    </source>
</evidence>
<proteinExistence type="predicted"/>
<evidence type="ECO:0000313" key="4">
    <source>
        <dbReference type="EMBL" id="MDQ0189291.1"/>
    </source>
</evidence>
<dbReference type="Pfam" id="PF13464">
    <property type="entry name" value="RodZ_C"/>
    <property type="match status" value="1"/>
</dbReference>
<feature type="compositionally biased region" description="Gly residues" evidence="1">
    <location>
        <begin position="169"/>
        <end position="183"/>
    </location>
</feature>
<gene>
    <name evidence="4" type="ORF">J2S03_001111</name>
</gene>
<protein>
    <submittedName>
        <fullName evidence="4">Cytoskeletal protein RodZ</fullName>
    </submittedName>
</protein>
<feature type="compositionally biased region" description="Basic and acidic residues" evidence="1">
    <location>
        <begin position="150"/>
        <end position="165"/>
    </location>
</feature>
<feature type="domain" description="Cytoskeleton protein RodZ-like C-terminal" evidence="3">
    <location>
        <begin position="309"/>
        <end position="368"/>
    </location>
</feature>
<dbReference type="PANTHER" id="PTHR34475:SF1">
    <property type="entry name" value="CYTOSKELETON PROTEIN RODZ"/>
    <property type="match status" value="1"/>
</dbReference>
<dbReference type="Gene3D" id="1.10.260.40">
    <property type="entry name" value="lambda repressor-like DNA-binding domains"/>
    <property type="match status" value="1"/>
</dbReference>
<dbReference type="InterPro" id="IPR050400">
    <property type="entry name" value="Bact_Cytoskel_RodZ"/>
</dbReference>
<organism evidence="4 5">
    <name type="scientific">Alicyclobacillus cycloheptanicus</name>
    <dbReference type="NCBI Taxonomy" id="1457"/>
    <lineage>
        <taxon>Bacteria</taxon>
        <taxon>Bacillati</taxon>
        <taxon>Bacillota</taxon>
        <taxon>Bacilli</taxon>
        <taxon>Bacillales</taxon>
        <taxon>Alicyclobacillaceae</taxon>
        <taxon>Alicyclobacillus</taxon>
    </lineage>
</organism>
<keyword evidence="2" id="KW-0812">Transmembrane</keyword>
<dbReference type="InterPro" id="IPR010982">
    <property type="entry name" value="Lambda_DNA-bd_dom_sf"/>
</dbReference>
<comment type="caution">
    <text evidence="4">The sequence shown here is derived from an EMBL/GenBank/DDBJ whole genome shotgun (WGS) entry which is preliminary data.</text>
</comment>
<dbReference type="PANTHER" id="PTHR34475">
    <property type="match status" value="1"/>
</dbReference>
<dbReference type="SUPFAM" id="SSF47413">
    <property type="entry name" value="lambda repressor-like DNA-binding domains"/>
    <property type="match status" value="1"/>
</dbReference>
<name>A0ABT9XG69_9BACL</name>
<feature type="compositionally biased region" description="Basic and acidic residues" evidence="1">
    <location>
        <begin position="129"/>
        <end position="140"/>
    </location>
</feature>
<evidence type="ECO:0000313" key="5">
    <source>
        <dbReference type="Proteomes" id="UP001232973"/>
    </source>
</evidence>
<dbReference type="RefSeq" id="WP_274456068.1">
    <property type="nucleotide sequence ID" value="NZ_CP067097.1"/>
</dbReference>
<feature type="region of interest" description="Disordered" evidence="1">
    <location>
        <begin position="225"/>
        <end position="277"/>
    </location>
</feature>
<dbReference type="Proteomes" id="UP001232973">
    <property type="component" value="Unassembled WGS sequence"/>
</dbReference>
<sequence length="383" mass="38967">MTPLQQLGQVLRKRREELGLDLETLQARTKIRTRYLEALENGDWSVLPGQVYARGFVRNYAENVGLDGLALLKTYVDETAVQPAADTSAADREAANPPRGTPAPVQEAPPEPSAKGSSAVVDPPIHTGYRPETRDAERSKQSGRASAASRGERSGGKSRAARDARTGGSSPGNGRQRGGSRQFGGIGGQAAAVAAILVVLGGGLWFVHNSAHSAASHNAAGNPAGTGVANASDGGNASGIHPQSNSTSKSSGVTGNTTGNATGNAAGNATGAGGAPTVQITTEPFQTSPPTQTFVVQAKGALSVTLSVASNPCWVSVTADNTVVDGSDMLQPGQSKTWTGNTSVNINLGNPPAATLTINGQPVTLPPSQSPYHVVVEKASAKG</sequence>
<keyword evidence="2" id="KW-0472">Membrane</keyword>
<dbReference type="InterPro" id="IPR001387">
    <property type="entry name" value="Cro/C1-type_HTH"/>
</dbReference>